<name>T1IU93_STRMM</name>
<dbReference type="SUPFAM" id="SSF56235">
    <property type="entry name" value="N-terminal nucleophile aminohydrolases (Ntn hydrolases)"/>
    <property type="match status" value="1"/>
</dbReference>
<dbReference type="STRING" id="126957.T1IU93"/>
<keyword evidence="2" id="KW-1185">Reference proteome</keyword>
<dbReference type="Pfam" id="PF01019">
    <property type="entry name" value="G_glu_transpept"/>
    <property type="match status" value="1"/>
</dbReference>
<accession>T1IU93</accession>
<dbReference type="InterPro" id="IPR043137">
    <property type="entry name" value="GGT_ssub_C"/>
</dbReference>
<dbReference type="InterPro" id="IPR052896">
    <property type="entry name" value="GGT-like_enzyme"/>
</dbReference>
<sequence>MNFIFKSRLANVLGTKGLVSCDQPLASQIGCNILQAGGNAADAAVAMAAVMAVTEPFSNGLGGDAFCLNFNRYTKSIRQLNGSGRSPSALTHDYVTSKGYSIANPIPDEDGLNINVPAAPAAYCDILSCFGSGNLNLETLWKPAILLAENGFPVSEVSAQVWQNEANVSKLLKFDGYQLLIDGRPPKVGEIMKNPALAKTLKKITTDGKQGFYESYIAEAVINAVQDAGGVMQLQDLQTPTFTPSDPISTPYKTIRLWETTPNSDGIIALLALNILEGFNLKELGHNSSEYLHLLIEAIKLSMADGFAYVAESKPNMNSLLTKEYAVKRRALINKTEAQQVYVSGQFPGDGNTTYIAVIDQDGNACSLITSLSAAFGSGVVPKNCGFALNNRGRFFSMQHGHPNVIGPSKRSFNTIIPAMITDESTGDLLCCYGIMGGLIQPQAHVQVLLNMLEFNMTPQEALNAARIFINAKNPNAKQDSAIGPVLLEEGISPQVLQTLKSKGHVVSELMTNWDRLQFGRGHVITKGAWWKDENYNISNDSRVLWGASDPRCDGCALAH</sequence>
<dbReference type="PANTHER" id="PTHR43881">
    <property type="entry name" value="GAMMA-GLUTAMYLTRANSPEPTIDASE (AFU_ORTHOLOGUE AFUA_4G13580)"/>
    <property type="match status" value="1"/>
</dbReference>
<dbReference type="HOGENOM" id="CLU_014813_3_1_1"/>
<dbReference type="eggNOG" id="KOG2410">
    <property type="taxonomic scope" value="Eukaryota"/>
</dbReference>
<reference evidence="1" key="2">
    <citation type="submission" date="2015-02" db="UniProtKB">
        <authorList>
            <consortium name="EnsemblMetazoa"/>
        </authorList>
    </citation>
    <scope>IDENTIFICATION</scope>
</reference>
<dbReference type="EnsemblMetazoa" id="SMAR004714-RA">
    <property type="protein sequence ID" value="SMAR004714-PA"/>
    <property type="gene ID" value="SMAR004714"/>
</dbReference>
<protein>
    <recommendedName>
        <fullName evidence="3">Gamma-glutamyltransferase</fullName>
    </recommendedName>
</protein>
<reference evidence="2" key="1">
    <citation type="submission" date="2011-05" db="EMBL/GenBank/DDBJ databases">
        <authorList>
            <person name="Richards S.R."/>
            <person name="Qu J."/>
            <person name="Jiang H."/>
            <person name="Jhangiani S.N."/>
            <person name="Agravi P."/>
            <person name="Goodspeed R."/>
            <person name="Gross S."/>
            <person name="Mandapat C."/>
            <person name="Jackson L."/>
            <person name="Mathew T."/>
            <person name="Pu L."/>
            <person name="Thornton R."/>
            <person name="Saada N."/>
            <person name="Wilczek-Boney K.B."/>
            <person name="Lee S."/>
            <person name="Kovar C."/>
            <person name="Wu Y."/>
            <person name="Scherer S.E."/>
            <person name="Worley K.C."/>
            <person name="Muzny D.M."/>
            <person name="Gibbs R."/>
        </authorList>
    </citation>
    <scope>NUCLEOTIDE SEQUENCE</scope>
    <source>
        <strain evidence="2">Brora</strain>
    </source>
</reference>
<dbReference type="AlphaFoldDB" id="T1IU93"/>
<dbReference type="Gene3D" id="3.60.20.40">
    <property type="match status" value="1"/>
</dbReference>
<proteinExistence type="predicted"/>
<dbReference type="PRINTS" id="PR01210">
    <property type="entry name" value="GGTRANSPTASE"/>
</dbReference>
<dbReference type="InterPro" id="IPR029055">
    <property type="entry name" value="Ntn_hydrolases_N"/>
</dbReference>
<evidence type="ECO:0000313" key="2">
    <source>
        <dbReference type="Proteomes" id="UP000014500"/>
    </source>
</evidence>
<dbReference type="Proteomes" id="UP000014500">
    <property type="component" value="Unassembled WGS sequence"/>
</dbReference>
<dbReference type="Gene3D" id="1.10.246.230">
    <property type="match status" value="1"/>
</dbReference>
<organism evidence="1 2">
    <name type="scientific">Strigamia maritima</name>
    <name type="common">European centipede</name>
    <name type="synonym">Geophilus maritimus</name>
    <dbReference type="NCBI Taxonomy" id="126957"/>
    <lineage>
        <taxon>Eukaryota</taxon>
        <taxon>Metazoa</taxon>
        <taxon>Ecdysozoa</taxon>
        <taxon>Arthropoda</taxon>
        <taxon>Myriapoda</taxon>
        <taxon>Chilopoda</taxon>
        <taxon>Pleurostigmophora</taxon>
        <taxon>Geophilomorpha</taxon>
        <taxon>Linotaeniidae</taxon>
        <taxon>Strigamia</taxon>
    </lineage>
</organism>
<dbReference type="PANTHER" id="PTHR43881:SF1">
    <property type="entry name" value="GAMMA-GLUTAMYLTRANSPEPTIDASE (AFU_ORTHOLOGUE AFUA_4G13580)"/>
    <property type="match status" value="1"/>
</dbReference>
<evidence type="ECO:0000313" key="1">
    <source>
        <dbReference type="EnsemblMetazoa" id="SMAR004714-PA"/>
    </source>
</evidence>
<dbReference type="EMBL" id="JH431524">
    <property type="status" value="NOT_ANNOTATED_CDS"/>
    <property type="molecule type" value="Genomic_DNA"/>
</dbReference>
<dbReference type="OMA" id="EGNMVSY"/>
<dbReference type="PhylomeDB" id="T1IU93"/>
<evidence type="ECO:0008006" key="3">
    <source>
        <dbReference type="Google" id="ProtNLM"/>
    </source>
</evidence>